<comment type="similarity">
    <text evidence="3">Belongs to the glutaminyl-peptide cyclotransferase family.</text>
</comment>
<dbReference type="EMBL" id="JAVRJZ010000017">
    <property type="protein sequence ID" value="KAK2709356.1"/>
    <property type="molecule type" value="Genomic_DNA"/>
</dbReference>
<comment type="caution">
    <text evidence="14">The sequence shown here is derived from an EMBL/GenBank/DDBJ whole genome shotgun (WGS) entry which is preliminary data.</text>
</comment>
<gene>
    <name evidence="14" type="ORF">QYM36_013129</name>
</gene>
<dbReference type="Pfam" id="PF04389">
    <property type="entry name" value="Peptidase_M28"/>
    <property type="match status" value="1"/>
</dbReference>
<dbReference type="CDD" id="cd03880">
    <property type="entry name" value="M28_QC_like"/>
    <property type="match status" value="1"/>
</dbReference>
<keyword evidence="10" id="KW-1015">Disulfide bond</keyword>
<dbReference type="AlphaFoldDB" id="A0AA88HKM4"/>
<comment type="subcellular location">
    <subcellularLocation>
        <location evidence="2">Secreted</location>
    </subcellularLocation>
</comment>
<dbReference type="InterPro" id="IPR037457">
    <property type="entry name" value="M28_QC"/>
</dbReference>
<keyword evidence="11" id="KW-0012">Acyltransferase</keyword>
<sequence>MKIKFAVASWSLCFALLNAAKQSGPAGLLSDTGIRIFGSKISNIDTFSNIVNPMLIPRVVGTPGHKAVREHISNWMKVLNWQVEMDTFTDQTPVGAKEFTNVIATLDPKSPRRLVLACHYDSKPSSDGLFVGATDSAVPCGMMMQLALDLRSELAALKRKGSDITLQFIFFDGEEAFVRWGPKDSIYGARHLASKWESTPYPPGNAVGTNELERIDLFILLDLLGTNNPTFYSYFDSSDSSYQRLAFIEDKLRGYRAIPQNVSRRKFFSKKRTFAAIEDDHIPFLQRGVRILHVIPSPFPSVWHTNADDGSAIHWETVQSLGRVFQVFVAEYLALQPADLSP</sequence>
<evidence type="ECO:0000256" key="5">
    <source>
        <dbReference type="ARBA" id="ARBA00016861"/>
    </source>
</evidence>
<evidence type="ECO:0000256" key="12">
    <source>
        <dbReference type="SAM" id="SignalP"/>
    </source>
</evidence>
<organism evidence="14 15">
    <name type="scientific">Artemia franciscana</name>
    <name type="common">Brine shrimp</name>
    <name type="synonym">Artemia sanfranciscana</name>
    <dbReference type="NCBI Taxonomy" id="6661"/>
    <lineage>
        <taxon>Eukaryota</taxon>
        <taxon>Metazoa</taxon>
        <taxon>Ecdysozoa</taxon>
        <taxon>Arthropoda</taxon>
        <taxon>Crustacea</taxon>
        <taxon>Branchiopoda</taxon>
        <taxon>Anostraca</taxon>
        <taxon>Artemiidae</taxon>
        <taxon>Artemia</taxon>
    </lineage>
</organism>
<keyword evidence="9" id="KW-0862">Zinc</keyword>
<dbReference type="PANTHER" id="PTHR12283:SF6">
    <property type="entry name" value="GLUTAMINYL-PEPTIDE CYCLOTRANSFERASE-RELATED"/>
    <property type="match status" value="1"/>
</dbReference>
<evidence type="ECO:0000256" key="7">
    <source>
        <dbReference type="ARBA" id="ARBA00022679"/>
    </source>
</evidence>
<evidence type="ECO:0000313" key="14">
    <source>
        <dbReference type="EMBL" id="KAK2709356.1"/>
    </source>
</evidence>
<dbReference type="InterPro" id="IPR007484">
    <property type="entry name" value="Peptidase_M28"/>
</dbReference>
<evidence type="ECO:0000313" key="15">
    <source>
        <dbReference type="Proteomes" id="UP001187531"/>
    </source>
</evidence>
<dbReference type="EMBL" id="JAVRJZ010000017">
    <property type="protein sequence ID" value="KAK2709355.1"/>
    <property type="molecule type" value="Genomic_DNA"/>
</dbReference>
<evidence type="ECO:0000256" key="10">
    <source>
        <dbReference type="ARBA" id="ARBA00023157"/>
    </source>
</evidence>
<evidence type="ECO:0000256" key="2">
    <source>
        <dbReference type="ARBA" id="ARBA00004613"/>
    </source>
</evidence>
<dbReference type="EMBL" id="JAVRJZ010000017">
    <property type="protein sequence ID" value="KAK2709357.1"/>
    <property type="molecule type" value="Genomic_DNA"/>
</dbReference>
<evidence type="ECO:0000256" key="8">
    <source>
        <dbReference type="ARBA" id="ARBA00022723"/>
    </source>
</evidence>
<accession>A0AA88HKM4</accession>
<evidence type="ECO:0000256" key="4">
    <source>
        <dbReference type="ARBA" id="ARBA00012012"/>
    </source>
</evidence>
<evidence type="ECO:0000256" key="11">
    <source>
        <dbReference type="ARBA" id="ARBA00023315"/>
    </source>
</evidence>
<feature type="domain" description="Peptidase M28" evidence="13">
    <location>
        <begin position="101"/>
        <end position="326"/>
    </location>
</feature>
<evidence type="ECO:0000256" key="9">
    <source>
        <dbReference type="ARBA" id="ARBA00022833"/>
    </source>
</evidence>
<dbReference type="GO" id="GO:0008270">
    <property type="term" value="F:zinc ion binding"/>
    <property type="evidence" value="ECO:0007669"/>
    <property type="project" value="TreeGrafter"/>
</dbReference>
<keyword evidence="15" id="KW-1185">Reference proteome</keyword>
<keyword evidence="12" id="KW-0732">Signal</keyword>
<dbReference type="Gene3D" id="3.40.630.10">
    <property type="entry name" value="Zn peptidases"/>
    <property type="match status" value="1"/>
</dbReference>
<keyword evidence="7" id="KW-0808">Transferase</keyword>
<reference evidence="14" key="1">
    <citation type="submission" date="2023-07" db="EMBL/GenBank/DDBJ databases">
        <title>Chromosome-level genome assembly of Artemia franciscana.</title>
        <authorList>
            <person name="Jo E."/>
        </authorList>
    </citation>
    <scope>NUCLEOTIDE SEQUENCE</scope>
    <source>
        <tissue evidence="14">Whole body</tissue>
    </source>
</reference>
<evidence type="ECO:0000256" key="1">
    <source>
        <dbReference type="ARBA" id="ARBA00000001"/>
    </source>
</evidence>
<protein>
    <recommendedName>
        <fullName evidence="5">Glutaminyl-peptide cyclotransferase</fullName>
        <ecNumber evidence="4">2.3.2.5</ecNumber>
    </recommendedName>
</protein>
<dbReference type="GO" id="GO:0005576">
    <property type="term" value="C:extracellular region"/>
    <property type="evidence" value="ECO:0007669"/>
    <property type="project" value="UniProtKB-SubCell"/>
</dbReference>
<dbReference type="GO" id="GO:0016603">
    <property type="term" value="F:glutaminyl-peptide cyclotransferase activity"/>
    <property type="evidence" value="ECO:0007669"/>
    <property type="project" value="UniProtKB-EC"/>
</dbReference>
<feature type="signal peptide" evidence="12">
    <location>
        <begin position="1"/>
        <end position="19"/>
    </location>
</feature>
<keyword evidence="6" id="KW-0964">Secreted</keyword>
<keyword evidence="8" id="KW-0479">Metal-binding</keyword>
<dbReference type="InterPro" id="IPR040234">
    <property type="entry name" value="QC/QCL"/>
</dbReference>
<dbReference type="Proteomes" id="UP001187531">
    <property type="component" value="Unassembled WGS sequence"/>
</dbReference>
<dbReference type="SUPFAM" id="SSF53187">
    <property type="entry name" value="Zn-dependent exopeptidases"/>
    <property type="match status" value="1"/>
</dbReference>
<dbReference type="EC" id="2.3.2.5" evidence="4"/>
<evidence type="ECO:0000256" key="3">
    <source>
        <dbReference type="ARBA" id="ARBA00006014"/>
    </source>
</evidence>
<dbReference type="PANTHER" id="PTHR12283">
    <property type="entry name" value="GLUTAMINYL-PEPTIDE CYCLOTRANSFERASE"/>
    <property type="match status" value="1"/>
</dbReference>
<name>A0AA88HKM4_ARTSF</name>
<dbReference type="FunFam" id="3.40.630.10:FF:000029">
    <property type="entry name" value="Glutaminyl-peptide cyclotransferase"/>
    <property type="match status" value="1"/>
</dbReference>
<feature type="chain" id="PRO_5041891710" description="Glutaminyl-peptide cyclotransferase" evidence="12">
    <location>
        <begin position="20"/>
        <end position="342"/>
    </location>
</feature>
<evidence type="ECO:0000256" key="6">
    <source>
        <dbReference type="ARBA" id="ARBA00022525"/>
    </source>
</evidence>
<proteinExistence type="inferred from homology"/>
<comment type="catalytic activity">
    <reaction evidence="1">
        <text>N-terminal L-glutaminyl-[peptide] = N-terminal 5-oxo-L-prolyl-[peptide] + NH4(+)</text>
        <dbReference type="Rhea" id="RHEA:23652"/>
        <dbReference type="Rhea" id="RHEA-COMP:11736"/>
        <dbReference type="Rhea" id="RHEA-COMP:11846"/>
        <dbReference type="ChEBI" id="CHEBI:28938"/>
        <dbReference type="ChEBI" id="CHEBI:64722"/>
        <dbReference type="ChEBI" id="CHEBI:87215"/>
        <dbReference type="EC" id="2.3.2.5"/>
    </reaction>
</comment>
<evidence type="ECO:0000259" key="13">
    <source>
        <dbReference type="Pfam" id="PF04389"/>
    </source>
</evidence>